<dbReference type="Proteomes" id="UP000271162">
    <property type="component" value="Unassembled WGS sequence"/>
</dbReference>
<evidence type="ECO:0000256" key="5">
    <source>
        <dbReference type="ARBA" id="ARBA00023170"/>
    </source>
</evidence>
<keyword evidence="3" id="KW-1003">Cell membrane</keyword>
<proteinExistence type="inferred from homology"/>
<dbReference type="PANTHER" id="PTHR32546:SF26">
    <property type="entry name" value="SMOG, ISOFORM D"/>
    <property type="match status" value="1"/>
</dbReference>
<comment type="similarity">
    <text evidence="2">Belongs to the G-protein coupled receptor 3 family.</text>
</comment>
<evidence type="ECO:0000313" key="10">
    <source>
        <dbReference type="Proteomes" id="UP000271162"/>
    </source>
</evidence>
<dbReference type="AlphaFoldDB" id="A0A0N4YV75"/>
<gene>
    <name evidence="9" type="ORF">NBR_LOCUS21148</name>
</gene>
<name>A0A0N4YV75_NIPBR</name>
<keyword evidence="10" id="KW-1185">Reference proteome</keyword>
<keyword evidence="3" id="KW-0472">Membrane</keyword>
<evidence type="ECO:0000256" key="4">
    <source>
        <dbReference type="ARBA" id="ARBA00023040"/>
    </source>
</evidence>
<evidence type="ECO:0000256" key="2">
    <source>
        <dbReference type="ARBA" id="ARBA00007242"/>
    </source>
</evidence>
<accession>A0A0N4YV75</accession>
<keyword evidence="7" id="KW-0807">Transducer</keyword>
<sequence length="116" mass="13410">MVSVRWMEAGLVQHISLKPGNYCEAELKRVYTQLRMYKLKNLYQDNPHISKKRGGKKWSDKPGKTRRISMPGTSPQGTKPRIEEDEKSDLTVESAPHNVYLSTYKLQLEPNHSVRV</sequence>
<keyword evidence="5" id="KW-0675">Receptor</keyword>
<dbReference type="InterPro" id="IPR043458">
    <property type="entry name" value="GPR158/179"/>
</dbReference>
<reference evidence="9 10" key="2">
    <citation type="submission" date="2018-11" db="EMBL/GenBank/DDBJ databases">
        <authorList>
            <consortium name="Pathogen Informatics"/>
        </authorList>
    </citation>
    <scope>NUCLEOTIDE SEQUENCE [LARGE SCALE GENOMIC DNA]</scope>
</reference>
<keyword evidence="6" id="KW-0325">Glycoprotein</keyword>
<dbReference type="STRING" id="27835.A0A0N4YV75"/>
<dbReference type="WBParaSite" id="NBR_0002114701-mRNA-1">
    <property type="protein sequence ID" value="NBR_0002114701-mRNA-1"/>
    <property type="gene ID" value="NBR_0002114701"/>
</dbReference>
<feature type="compositionally biased region" description="Basic and acidic residues" evidence="8">
    <location>
        <begin position="80"/>
        <end position="90"/>
    </location>
</feature>
<evidence type="ECO:0000256" key="6">
    <source>
        <dbReference type="ARBA" id="ARBA00023180"/>
    </source>
</evidence>
<evidence type="ECO:0000256" key="1">
    <source>
        <dbReference type="ARBA" id="ARBA00004651"/>
    </source>
</evidence>
<dbReference type="GO" id="GO:0005886">
    <property type="term" value="C:plasma membrane"/>
    <property type="evidence" value="ECO:0007669"/>
    <property type="project" value="UniProtKB-SubCell"/>
</dbReference>
<dbReference type="EMBL" id="UYSL01025956">
    <property type="protein sequence ID" value="VDL84889.1"/>
    <property type="molecule type" value="Genomic_DNA"/>
</dbReference>
<protein>
    <submittedName>
        <fullName evidence="11">Poor gastrulation (inferred by orthology to a D. melanogaster protein)</fullName>
    </submittedName>
</protein>
<evidence type="ECO:0000256" key="7">
    <source>
        <dbReference type="ARBA" id="ARBA00023224"/>
    </source>
</evidence>
<dbReference type="PANTHER" id="PTHR32546">
    <property type="entry name" value="G-PROTEIN COUPLED RECEPTOR 158-RELATED"/>
    <property type="match status" value="1"/>
</dbReference>
<evidence type="ECO:0000256" key="8">
    <source>
        <dbReference type="SAM" id="MobiDB-lite"/>
    </source>
</evidence>
<organism evidence="11">
    <name type="scientific">Nippostrongylus brasiliensis</name>
    <name type="common">Rat hookworm</name>
    <dbReference type="NCBI Taxonomy" id="27835"/>
    <lineage>
        <taxon>Eukaryota</taxon>
        <taxon>Metazoa</taxon>
        <taxon>Ecdysozoa</taxon>
        <taxon>Nematoda</taxon>
        <taxon>Chromadorea</taxon>
        <taxon>Rhabditida</taxon>
        <taxon>Rhabditina</taxon>
        <taxon>Rhabditomorpha</taxon>
        <taxon>Strongyloidea</taxon>
        <taxon>Heligmosomidae</taxon>
        <taxon>Nippostrongylus</taxon>
    </lineage>
</organism>
<evidence type="ECO:0000313" key="9">
    <source>
        <dbReference type="EMBL" id="VDL84889.1"/>
    </source>
</evidence>
<feature type="region of interest" description="Disordered" evidence="8">
    <location>
        <begin position="45"/>
        <end position="91"/>
    </location>
</feature>
<dbReference type="GO" id="GO:0004930">
    <property type="term" value="F:G protein-coupled receptor activity"/>
    <property type="evidence" value="ECO:0007669"/>
    <property type="project" value="UniProtKB-KW"/>
</dbReference>
<evidence type="ECO:0000313" key="11">
    <source>
        <dbReference type="WBParaSite" id="NBR_0002114701-mRNA-1"/>
    </source>
</evidence>
<comment type="subcellular location">
    <subcellularLocation>
        <location evidence="1">Cell membrane</location>
        <topology evidence="1">Multi-pass membrane protein</topology>
    </subcellularLocation>
</comment>
<keyword evidence="4" id="KW-0297">G-protein coupled receptor</keyword>
<evidence type="ECO:0000256" key="3">
    <source>
        <dbReference type="ARBA" id="ARBA00022475"/>
    </source>
</evidence>
<reference evidence="11" key="1">
    <citation type="submission" date="2017-02" db="UniProtKB">
        <authorList>
            <consortium name="WormBaseParasite"/>
        </authorList>
    </citation>
    <scope>IDENTIFICATION</scope>
</reference>